<feature type="domain" description="DNA2/NAM7 helicase-like C-terminal" evidence="8">
    <location>
        <begin position="820"/>
        <end position="1015"/>
    </location>
</feature>
<evidence type="ECO:0000256" key="5">
    <source>
        <dbReference type="ARBA" id="ARBA00022840"/>
    </source>
</evidence>
<keyword evidence="6" id="KW-0175">Coiled coil</keyword>
<evidence type="ECO:0000256" key="1">
    <source>
        <dbReference type="ARBA" id="ARBA00007913"/>
    </source>
</evidence>
<name>A0ABU3I9S1_9ACTO</name>
<dbReference type="InterPro" id="IPR041677">
    <property type="entry name" value="DNA2/NAM7_AAA_11"/>
</dbReference>
<evidence type="ECO:0000313" key="9">
    <source>
        <dbReference type="EMBL" id="MDT3766953.1"/>
    </source>
</evidence>
<dbReference type="Pfam" id="PF13087">
    <property type="entry name" value="AAA_12"/>
    <property type="match status" value="1"/>
</dbReference>
<comment type="similarity">
    <text evidence="1">Belongs to the DNA2/NAM7 helicase family.</text>
</comment>
<sequence>MNAVELPDWKRITRYMMSALEADRLDPISYSSNSPYNRVNPEEIRAGRLNLQTTRHLFQSARKKLTANTPSGRQTFVRIVISTRSVQWIPGGDIDGIINLPANVTRDGSLSFAINDDRPWVPLKFLQTPHAESGSVTAGHLHLYRKFEFGRGRELTSQNTGGNWQRYLALAGEMFDSIRGEDDPHPSDQLKDTSHKYIADVCYVKCYEGLYVNADLVKQYSLILENKEGSLYRNVLQSLGADNKKVVSESSEEDLRDRQRVSGSMSKRFSLAPSQRVAVHAQRKSEAGELVAVSGPPGTGKTTMLQSVVASTIVDHALRGEKAPLIVGTSTNNQAVTNIIDSFSSVSPDDPQKFEQRWLLKVDSAGSLTGEVMSSIVAACPSEIKKKEYENKGYITEERRKTGVYSRYSTPEYVAAAKEFFLKQAEKCGFSASSLPEVSKSLRQKLVEIDQCRREALGLSFSLGAHVLDDDLAQLQANCEGLVRERDRLYHDQDVSENRLNHWEELRSTLSTNRILRTLGSRKERRIIADNTDPDKKLEQNAGRIDTIITRYRKAVAYQSTTVQACEESLMQWAVEHIQRTKGLTNDKEWLENQLSIVLEKISSIYDSLLPSNSEGLSAQEIYEQANALQGDYVKLDELFDKTVRYLEFWLAIHYYESRWLQTCDPKELLTNDDKFKNTRPVQTKYWSQVTAITPCFVMTQYKLPSFFTLFVGGSPKEVVDADRIDLLIVDEAGQVSTPAALPALACAKKAIAVGDTQQLPPVWGLDNEADKAIARYNGISDGQWEELLHKYGVSASSRSSFMELAMNVSKWLPSDYAKTGQNSLLLREHYRCAREIIEFCNDLVYDGQLIPLTKRSNVLPESTVPLQFKLVEHSTDTRVAGSRKNEIEATEVARWIARNRHELLQLYGVNNPDVTLGSILAVIAPFRAQAETIKAKLRRVLIEEGMEEKQVWKLTSGITISTVHSLQGSERPIILFSATYGSQSYSRTFINANPDLMNVAVSRAKDLFIVFGSEAVKADDGSVLKPLIEYAQTLEKTFGEVSENDSSTATACQVEKSMMLEETSKAWVDDVDRERYLSMTLLLKEMVEQEVIPAGPPSVQAINKILVNNRLIEKQYYEPFDEDVWVPTDVGFLLGIREVRGGRGADEYVNVVYPRVFSAVVAEIVRDLKG</sequence>
<organism evidence="9 10">
    <name type="scientific">Gleimia hominis</name>
    <dbReference type="NCBI Taxonomy" id="595468"/>
    <lineage>
        <taxon>Bacteria</taxon>
        <taxon>Bacillati</taxon>
        <taxon>Actinomycetota</taxon>
        <taxon>Actinomycetes</taxon>
        <taxon>Actinomycetales</taxon>
        <taxon>Actinomycetaceae</taxon>
        <taxon>Gleimia</taxon>
    </lineage>
</organism>
<keyword evidence="4 9" id="KW-0347">Helicase</keyword>
<evidence type="ECO:0000256" key="4">
    <source>
        <dbReference type="ARBA" id="ARBA00022806"/>
    </source>
</evidence>
<gene>
    <name evidence="9" type="ORF">QS713_02595</name>
</gene>
<dbReference type="Proteomes" id="UP001247542">
    <property type="component" value="Unassembled WGS sequence"/>
</dbReference>
<proteinExistence type="inferred from homology"/>
<dbReference type="GO" id="GO:0004386">
    <property type="term" value="F:helicase activity"/>
    <property type="evidence" value="ECO:0007669"/>
    <property type="project" value="UniProtKB-KW"/>
</dbReference>
<dbReference type="CDD" id="cd18808">
    <property type="entry name" value="SF1_C_Upf1"/>
    <property type="match status" value="1"/>
</dbReference>
<dbReference type="RefSeq" id="WP_313272208.1">
    <property type="nucleotide sequence ID" value="NZ_JASXSX010000001.1"/>
</dbReference>
<accession>A0ABU3I9S1</accession>
<protein>
    <submittedName>
        <fullName evidence="9">DEAD/DEAH box helicase</fullName>
        <ecNumber evidence="9">3.6.4.-</ecNumber>
    </submittedName>
</protein>
<evidence type="ECO:0000259" key="8">
    <source>
        <dbReference type="Pfam" id="PF13087"/>
    </source>
</evidence>
<dbReference type="Pfam" id="PF13086">
    <property type="entry name" value="AAA_11"/>
    <property type="match status" value="1"/>
</dbReference>
<evidence type="ECO:0000259" key="7">
    <source>
        <dbReference type="Pfam" id="PF13086"/>
    </source>
</evidence>
<keyword evidence="3 9" id="KW-0378">Hydrolase</keyword>
<dbReference type="SUPFAM" id="SSF52540">
    <property type="entry name" value="P-loop containing nucleoside triphosphate hydrolases"/>
    <property type="match status" value="1"/>
</dbReference>
<dbReference type="InterPro" id="IPR041679">
    <property type="entry name" value="DNA2/NAM7-like_C"/>
</dbReference>
<dbReference type="InterPro" id="IPR047187">
    <property type="entry name" value="SF1_C_Upf1"/>
</dbReference>
<keyword evidence="2" id="KW-0547">Nucleotide-binding</keyword>
<evidence type="ECO:0000256" key="6">
    <source>
        <dbReference type="SAM" id="Coils"/>
    </source>
</evidence>
<dbReference type="EC" id="3.6.4.-" evidence="9"/>
<comment type="caution">
    <text evidence="9">The sequence shown here is derived from an EMBL/GenBank/DDBJ whole genome shotgun (WGS) entry which is preliminary data.</text>
</comment>
<reference evidence="9 10" key="1">
    <citation type="submission" date="2023-06" db="EMBL/GenBank/DDBJ databases">
        <title>Draft genome sequence of Gleimia hominis type strain CCUG 57540T.</title>
        <authorList>
            <person name="Salva-Serra F."/>
            <person name="Cardew S."/>
            <person name="Jensie Markopoulos S."/>
            <person name="Ohlen M."/>
            <person name="Inganas E."/>
            <person name="Svensson-Stadler L."/>
            <person name="Moore E.R.B."/>
        </authorList>
    </citation>
    <scope>NUCLEOTIDE SEQUENCE [LARGE SCALE GENOMIC DNA]</scope>
    <source>
        <strain evidence="9 10">CCUG 57540</strain>
    </source>
</reference>
<dbReference type="InterPro" id="IPR027417">
    <property type="entry name" value="P-loop_NTPase"/>
</dbReference>
<dbReference type="Gene3D" id="3.40.50.300">
    <property type="entry name" value="P-loop containing nucleotide triphosphate hydrolases"/>
    <property type="match status" value="3"/>
</dbReference>
<keyword evidence="5" id="KW-0067">ATP-binding</keyword>
<dbReference type="InterPro" id="IPR050534">
    <property type="entry name" value="Coronavir_polyprotein_1ab"/>
</dbReference>
<keyword evidence="10" id="KW-1185">Reference proteome</keyword>
<evidence type="ECO:0000256" key="3">
    <source>
        <dbReference type="ARBA" id="ARBA00022801"/>
    </source>
</evidence>
<dbReference type="GO" id="GO:0016787">
    <property type="term" value="F:hydrolase activity"/>
    <property type="evidence" value="ECO:0007669"/>
    <property type="project" value="UniProtKB-KW"/>
</dbReference>
<feature type="domain" description="DNA2/NAM7 helicase helicase" evidence="7">
    <location>
        <begin position="722"/>
        <end position="763"/>
    </location>
</feature>
<evidence type="ECO:0000313" key="10">
    <source>
        <dbReference type="Proteomes" id="UP001247542"/>
    </source>
</evidence>
<feature type="coiled-coil region" evidence="6">
    <location>
        <begin position="465"/>
        <end position="492"/>
    </location>
</feature>
<dbReference type="EMBL" id="JASXSX010000001">
    <property type="protein sequence ID" value="MDT3766953.1"/>
    <property type="molecule type" value="Genomic_DNA"/>
</dbReference>
<dbReference type="PANTHER" id="PTHR43788:SF8">
    <property type="entry name" value="DNA-BINDING PROTEIN SMUBP-2"/>
    <property type="match status" value="1"/>
</dbReference>
<evidence type="ECO:0000256" key="2">
    <source>
        <dbReference type="ARBA" id="ARBA00022741"/>
    </source>
</evidence>
<dbReference type="PANTHER" id="PTHR43788">
    <property type="entry name" value="DNA2/NAM7 HELICASE FAMILY MEMBER"/>
    <property type="match status" value="1"/>
</dbReference>